<protein>
    <submittedName>
        <fullName evidence="2">Acetyl esterase</fullName>
    </submittedName>
</protein>
<accession>A0A1I1S9T7</accession>
<dbReference type="STRING" id="640948.SAMN05216238_101313"/>
<dbReference type="Gene3D" id="3.40.50.1820">
    <property type="entry name" value="alpha/beta hydrolase"/>
    <property type="match status" value="1"/>
</dbReference>
<sequence>MVTIILETNRIKKNIYVAPLLAEDLSNLPQAIVITAECDVLRDEGLAYAKRLKDAVTAVEAICEEGLVHGYFTNMAVFSDRIKDTISKIDQFLTESEQRIKNV</sequence>
<dbReference type="InterPro" id="IPR029058">
    <property type="entry name" value="AB_hydrolase_fold"/>
</dbReference>
<dbReference type="InterPro" id="IPR013094">
    <property type="entry name" value="AB_hydrolase_3"/>
</dbReference>
<dbReference type="RefSeq" id="WP_281242060.1">
    <property type="nucleotide sequence ID" value="NZ_FOMR01000001.1"/>
</dbReference>
<reference evidence="3" key="1">
    <citation type="submission" date="2016-10" db="EMBL/GenBank/DDBJ databases">
        <authorList>
            <person name="Varghese N."/>
            <person name="Submissions S."/>
        </authorList>
    </citation>
    <scope>NUCLEOTIDE SEQUENCE [LARGE SCALE GENOMIC DNA]</scope>
    <source>
        <strain evidence="3">DSM 22530</strain>
    </source>
</reference>
<name>A0A1I1S9T7_9BACI</name>
<evidence type="ECO:0000313" key="2">
    <source>
        <dbReference type="EMBL" id="SFD43259.1"/>
    </source>
</evidence>
<dbReference type="GO" id="GO:0016787">
    <property type="term" value="F:hydrolase activity"/>
    <property type="evidence" value="ECO:0007669"/>
    <property type="project" value="InterPro"/>
</dbReference>
<proteinExistence type="predicted"/>
<organism evidence="2 3">
    <name type="scientific">Lentibacillus persicus</name>
    <dbReference type="NCBI Taxonomy" id="640948"/>
    <lineage>
        <taxon>Bacteria</taxon>
        <taxon>Bacillati</taxon>
        <taxon>Bacillota</taxon>
        <taxon>Bacilli</taxon>
        <taxon>Bacillales</taxon>
        <taxon>Bacillaceae</taxon>
        <taxon>Lentibacillus</taxon>
    </lineage>
</organism>
<dbReference type="Pfam" id="PF07859">
    <property type="entry name" value="Abhydrolase_3"/>
    <property type="match status" value="1"/>
</dbReference>
<keyword evidence="3" id="KW-1185">Reference proteome</keyword>
<dbReference type="EMBL" id="FOMR01000001">
    <property type="protein sequence ID" value="SFD43259.1"/>
    <property type="molecule type" value="Genomic_DNA"/>
</dbReference>
<feature type="domain" description="Alpha/beta hydrolase fold-3" evidence="1">
    <location>
        <begin position="12"/>
        <end position="72"/>
    </location>
</feature>
<dbReference type="AlphaFoldDB" id="A0A1I1S9T7"/>
<evidence type="ECO:0000313" key="3">
    <source>
        <dbReference type="Proteomes" id="UP000199474"/>
    </source>
</evidence>
<evidence type="ECO:0000259" key="1">
    <source>
        <dbReference type="Pfam" id="PF07859"/>
    </source>
</evidence>
<dbReference type="Proteomes" id="UP000199474">
    <property type="component" value="Unassembled WGS sequence"/>
</dbReference>
<dbReference type="SUPFAM" id="SSF53474">
    <property type="entry name" value="alpha/beta-Hydrolases"/>
    <property type="match status" value="1"/>
</dbReference>
<gene>
    <name evidence="2" type="ORF">SAMN05216238_101313</name>
</gene>